<feature type="compositionally biased region" description="Polar residues" evidence="1">
    <location>
        <begin position="368"/>
        <end position="378"/>
    </location>
</feature>
<name>A0A517LDX6_9PEZI</name>
<dbReference type="OrthoDB" id="10514714at2759"/>
<feature type="compositionally biased region" description="Basic and acidic residues" evidence="1">
    <location>
        <begin position="323"/>
        <end position="356"/>
    </location>
</feature>
<dbReference type="Proteomes" id="UP000316270">
    <property type="component" value="Chromosome 10"/>
</dbReference>
<feature type="compositionally biased region" description="Basic and acidic residues" evidence="1">
    <location>
        <begin position="523"/>
        <end position="554"/>
    </location>
</feature>
<feature type="compositionally biased region" description="Basic and acidic residues" evidence="1">
    <location>
        <begin position="1"/>
        <end position="12"/>
    </location>
</feature>
<gene>
    <name evidence="2" type="ORF">FKW77_006664</name>
</gene>
<feature type="region of interest" description="Disordered" evidence="1">
    <location>
        <begin position="516"/>
        <end position="592"/>
    </location>
</feature>
<feature type="region of interest" description="Disordered" evidence="1">
    <location>
        <begin position="323"/>
        <end position="380"/>
    </location>
</feature>
<sequence>MSDSLAEIRGETPEPSAQPSPVLEAIQAHGDDTESTMAEPLAWEMASKHKRKISEVASRDDDDEGSDTARSKRRKGSKDQPAKSTQDVRMSEVSPSPKAIPQKQEVLPNSGGIGDDSSSQAGPTIGIEVEDEAAASIAGQPDMEMAEVEEDAEADEGNYIHDAYVARVGLINGCRIARLDANDSKLASTRIYHHEHKGVKQTVEQVRLESFFMTLDTGNGYLKSTNAGLRVQFVEPYDNIDEKLGEWSQMFLIMRLNLLESLQQVDRVGTIKFDGNVDKIMGDGEEPHEQRLWKETKKEAKRLRLSLERAQILLKDPINWSKYEKGPDRHPVGSKKDGNVEKDGNDGQERVKDTIKQKPRVKPPPSAARQSSAGTAAFTTPAAKSIASWEDLRFPPEKEKEFQMLLASEKIGDIDSTRQPDPHVREHYAGEEYRFLYRWMEAKDDGGRTRWVDHQPACEQLELAHKHFFTNYPFEGGTQSKTRKGRAILRALAAASDTNAAVREKFARFAPTKTRAVGGAVGEQDKDTQDLEKGGAKVSEDMEMVEVGRQKEDIEYVSDQEQGEDDGSVPRGDNDGDISEEEEECGGNPNID</sequence>
<dbReference type="AlphaFoldDB" id="A0A517LDX6"/>
<proteinExistence type="predicted"/>
<evidence type="ECO:0000313" key="2">
    <source>
        <dbReference type="EMBL" id="QDS73848.1"/>
    </source>
</evidence>
<feature type="compositionally biased region" description="Acidic residues" evidence="1">
    <location>
        <begin position="575"/>
        <end position="585"/>
    </location>
</feature>
<feature type="compositionally biased region" description="Acidic residues" evidence="1">
    <location>
        <begin position="555"/>
        <end position="567"/>
    </location>
</feature>
<evidence type="ECO:0000313" key="3">
    <source>
        <dbReference type="Proteomes" id="UP000316270"/>
    </source>
</evidence>
<dbReference type="EMBL" id="CP042194">
    <property type="protein sequence ID" value="QDS73848.1"/>
    <property type="molecule type" value="Genomic_DNA"/>
</dbReference>
<reference evidence="2 3" key="1">
    <citation type="submission" date="2019-07" db="EMBL/GenBank/DDBJ databases">
        <title>Finished genome of Venturia effusa.</title>
        <authorList>
            <person name="Young C.A."/>
            <person name="Cox M.P."/>
            <person name="Ganley A.R.D."/>
            <person name="David W.J."/>
        </authorList>
    </citation>
    <scope>NUCLEOTIDE SEQUENCE [LARGE SCALE GENOMIC DNA]</scope>
    <source>
        <strain evidence="3">albino</strain>
    </source>
</reference>
<keyword evidence="3" id="KW-1185">Reference proteome</keyword>
<protein>
    <submittedName>
        <fullName evidence="2">Uncharacterized protein</fullName>
    </submittedName>
</protein>
<accession>A0A517LDX6</accession>
<evidence type="ECO:0000256" key="1">
    <source>
        <dbReference type="SAM" id="MobiDB-lite"/>
    </source>
</evidence>
<organism evidence="2 3">
    <name type="scientific">Venturia effusa</name>
    <dbReference type="NCBI Taxonomy" id="50376"/>
    <lineage>
        <taxon>Eukaryota</taxon>
        <taxon>Fungi</taxon>
        <taxon>Dikarya</taxon>
        <taxon>Ascomycota</taxon>
        <taxon>Pezizomycotina</taxon>
        <taxon>Dothideomycetes</taxon>
        <taxon>Pleosporomycetidae</taxon>
        <taxon>Venturiales</taxon>
        <taxon>Venturiaceae</taxon>
        <taxon>Venturia</taxon>
    </lineage>
</organism>
<feature type="region of interest" description="Disordered" evidence="1">
    <location>
        <begin position="1"/>
        <end position="123"/>
    </location>
</feature>